<evidence type="ECO:0000256" key="1">
    <source>
        <dbReference type="ARBA" id="ARBA00010758"/>
    </source>
</evidence>
<keyword evidence="4" id="KW-0732">Signal</keyword>
<comment type="caution">
    <text evidence="9">The sequence shown here is derived from an EMBL/GenBank/DDBJ whole genome shotgun (WGS) entry which is preliminary data.</text>
</comment>
<evidence type="ECO:0000313" key="10">
    <source>
        <dbReference type="Proteomes" id="UP000660262"/>
    </source>
</evidence>
<dbReference type="InterPro" id="IPR029058">
    <property type="entry name" value="AB_hydrolase_fold"/>
</dbReference>
<name>A0A830I0N2_9CHLO</name>
<evidence type="ECO:0000256" key="3">
    <source>
        <dbReference type="ARBA" id="ARBA00014212"/>
    </source>
</evidence>
<dbReference type="AlphaFoldDB" id="A0A830I0N2"/>
<keyword evidence="7" id="KW-0325">Glycoprotein</keyword>
<dbReference type="EC" id="3.1.2.22" evidence="2"/>
<dbReference type="Pfam" id="PF02089">
    <property type="entry name" value="Palm_thioest"/>
    <property type="match status" value="1"/>
</dbReference>
<evidence type="ECO:0000256" key="2">
    <source>
        <dbReference type="ARBA" id="ARBA00012423"/>
    </source>
</evidence>
<proteinExistence type="inferred from homology"/>
<protein>
    <recommendedName>
        <fullName evidence="3">Palmitoyl-protein thioesterase 1</fullName>
        <ecNumber evidence="2">3.1.2.22</ecNumber>
    </recommendedName>
    <alternativeName>
        <fullName evidence="8">Palmitoyl-protein hydrolase 1</fullName>
    </alternativeName>
</protein>
<dbReference type="OrthoDB" id="10263094at2759"/>
<dbReference type="SUPFAM" id="SSF53474">
    <property type="entry name" value="alpha/beta-Hydrolases"/>
    <property type="match status" value="1"/>
</dbReference>
<accession>A0A830I0N2</accession>
<sequence>MGDTYSSSGMSEIADTIKSHTGGAFVYSVRISDDASKDREFTFLGDMNAMLAQVCDDLAKIPELQDGFNAIGFSQGGQFLRAYVQRCNKPRVKNLVTMGGQHMGVSNYPGCLGNNPVCRTVRALLELGAYNPAVQKRVVQAQYFRDTAQYDVYLRESIFQADINNERSQKNATYKENLLSLQHLVLYEFQDDITVVPRISSLFGEVVNGHVIPYNETDLYKEDWIGLKGLDDAGRLFLGVVPHAVHMQINLDWFKKNVIQQWFV</sequence>
<keyword evidence="5" id="KW-0378">Hydrolase</keyword>
<dbReference type="Proteomes" id="UP000660262">
    <property type="component" value="Unassembled WGS sequence"/>
</dbReference>
<evidence type="ECO:0000313" key="9">
    <source>
        <dbReference type="EMBL" id="GHP11271.1"/>
    </source>
</evidence>
<dbReference type="InterPro" id="IPR002472">
    <property type="entry name" value="Palm_thioest"/>
</dbReference>
<comment type="similarity">
    <text evidence="1">Belongs to the palmitoyl-protein thioesterase family.</text>
</comment>
<evidence type="ECO:0000256" key="6">
    <source>
        <dbReference type="ARBA" id="ARBA00023157"/>
    </source>
</evidence>
<dbReference type="PANTHER" id="PTHR11247">
    <property type="entry name" value="PALMITOYL-PROTEIN THIOESTERASE/DOLICHYLDIPHOSPHATASE 1"/>
    <property type="match status" value="1"/>
</dbReference>
<organism evidence="9 10">
    <name type="scientific">Pycnococcus provasolii</name>
    <dbReference type="NCBI Taxonomy" id="41880"/>
    <lineage>
        <taxon>Eukaryota</taxon>
        <taxon>Viridiplantae</taxon>
        <taxon>Chlorophyta</taxon>
        <taxon>Pseudoscourfieldiophyceae</taxon>
        <taxon>Pseudoscourfieldiales</taxon>
        <taxon>Pycnococcaceae</taxon>
        <taxon>Pycnococcus</taxon>
    </lineage>
</organism>
<keyword evidence="6" id="KW-1015">Disulfide bond</keyword>
<dbReference type="GO" id="GO:0008474">
    <property type="term" value="F:palmitoyl-(protein) hydrolase activity"/>
    <property type="evidence" value="ECO:0007669"/>
    <property type="project" value="UniProtKB-EC"/>
</dbReference>
<evidence type="ECO:0000256" key="5">
    <source>
        <dbReference type="ARBA" id="ARBA00022801"/>
    </source>
</evidence>
<gene>
    <name evidence="9" type="ORF">PPROV_000999900</name>
</gene>
<dbReference type="PRINTS" id="PR00414">
    <property type="entry name" value="PPTHIESTRASE"/>
</dbReference>
<dbReference type="EMBL" id="BNJQ01000033">
    <property type="protein sequence ID" value="GHP11271.1"/>
    <property type="molecule type" value="Genomic_DNA"/>
</dbReference>
<evidence type="ECO:0000256" key="8">
    <source>
        <dbReference type="ARBA" id="ARBA00031934"/>
    </source>
</evidence>
<dbReference type="PANTHER" id="PTHR11247:SF8">
    <property type="entry name" value="PALMITOYL-PROTEIN THIOESTERASE 1"/>
    <property type="match status" value="1"/>
</dbReference>
<evidence type="ECO:0000256" key="7">
    <source>
        <dbReference type="ARBA" id="ARBA00023180"/>
    </source>
</evidence>
<reference evidence="9" key="1">
    <citation type="submission" date="2020-10" db="EMBL/GenBank/DDBJ databases">
        <title>Unveiling of a novel bifunctional photoreceptor, Dualchrome1, isolated from a cosmopolitan green alga.</title>
        <authorList>
            <person name="Suzuki S."/>
            <person name="Kawachi M."/>
        </authorList>
    </citation>
    <scope>NUCLEOTIDE SEQUENCE</scope>
    <source>
        <strain evidence="9">NIES 2893</strain>
    </source>
</reference>
<keyword evidence="10" id="KW-1185">Reference proteome</keyword>
<evidence type="ECO:0000256" key="4">
    <source>
        <dbReference type="ARBA" id="ARBA00022729"/>
    </source>
</evidence>
<dbReference type="GO" id="GO:0005764">
    <property type="term" value="C:lysosome"/>
    <property type="evidence" value="ECO:0007669"/>
    <property type="project" value="TreeGrafter"/>
</dbReference>
<dbReference type="FunFam" id="3.40.50.1820:FF:000107">
    <property type="entry name" value="Palmitoyl-protein thioesterase 1"/>
    <property type="match status" value="1"/>
</dbReference>
<dbReference type="Gene3D" id="3.40.50.1820">
    <property type="entry name" value="alpha/beta hydrolase"/>
    <property type="match status" value="1"/>
</dbReference>